<evidence type="ECO:0008006" key="3">
    <source>
        <dbReference type="Google" id="ProtNLM"/>
    </source>
</evidence>
<accession>A0ABX2XGT1</accession>
<organism evidence="1 2">
    <name type="scientific">Flavobacterium piscis</name>
    <dbReference type="NCBI Taxonomy" id="1114874"/>
    <lineage>
        <taxon>Bacteria</taxon>
        <taxon>Pseudomonadati</taxon>
        <taxon>Bacteroidota</taxon>
        <taxon>Flavobacteriia</taxon>
        <taxon>Flavobacteriales</taxon>
        <taxon>Flavobacteriaceae</taxon>
        <taxon>Flavobacterium</taxon>
    </lineage>
</organism>
<gene>
    <name evidence="1" type="ORF">FLP_10660</name>
</gene>
<dbReference type="Gene3D" id="1.10.30.50">
    <property type="match status" value="1"/>
</dbReference>
<reference evidence="2" key="1">
    <citation type="submission" date="2016-03" db="EMBL/GenBank/DDBJ databases">
        <title>Draft genome sequence of Paenibacillus glacialis DSM 22343.</title>
        <authorList>
            <person name="Shin S.-K."/>
            <person name="Yi H."/>
        </authorList>
    </citation>
    <scope>NUCLEOTIDE SEQUENCE [LARGE SCALE GENOMIC DNA]</scope>
    <source>
        <strain evidence="2">CCUG 60099</strain>
    </source>
</reference>
<keyword evidence="2" id="KW-1185">Reference proteome</keyword>
<dbReference type="RefSeq" id="WP_065449508.1">
    <property type="nucleotide sequence ID" value="NZ_LVEN01000027.1"/>
</dbReference>
<dbReference type="Proteomes" id="UP000093343">
    <property type="component" value="Unassembled WGS sequence"/>
</dbReference>
<protein>
    <recommendedName>
        <fullName evidence="3">HNH endonuclease</fullName>
    </recommendedName>
</protein>
<sequence>MRNLDNTTINSFDFHKLIVDSKKATKLDPDFKTRLVALENEVEELYNIYKINFDSNSLEKTVANSYPDNHKNDLLKLYNYKSKLIQALKIEITTTSTHRILNTCQNCTLSEINSFDHILPKEEFSEFVVNPLNLFPSCTICNSYKSRFWQENGKRLYLNLYLDELPKSQYLFVDIDYKNDTFGLRFYLENRSEIDENLFNIIQSHYNKLHLLERFSRNSDKVITPLQNKIRPFINIISIEEIIKMAIQSANLNRNIFGMNYWESILELALINNDDFLWTL</sequence>
<evidence type="ECO:0000313" key="2">
    <source>
        <dbReference type="Proteomes" id="UP000093343"/>
    </source>
</evidence>
<dbReference type="EMBL" id="LVEN01000027">
    <property type="protein sequence ID" value="OCB73176.1"/>
    <property type="molecule type" value="Genomic_DNA"/>
</dbReference>
<evidence type="ECO:0000313" key="1">
    <source>
        <dbReference type="EMBL" id="OCB73176.1"/>
    </source>
</evidence>
<comment type="caution">
    <text evidence="1">The sequence shown here is derived from an EMBL/GenBank/DDBJ whole genome shotgun (WGS) entry which is preliminary data.</text>
</comment>
<proteinExistence type="predicted"/>
<name>A0ABX2XGT1_9FLAO</name>